<dbReference type="InParanoid" id="A0A1Q3DBV9"/>
<evidence type="ECO:0000313" key="12">
    <source>
        <dbReference type="EMBL" id="GAV89952.1"/>
    </source>
</evidence>
<evidence type="ECO:0000256" key="10">
    <source>
        <dbReference type="SAM" id="SignalP"/>
    </source>
</evidence>
<feature type="region of interest" description="Disordered" evidence="9">
    <location>
        <begin position="123"/>
        <end position="178"/>
    </location>
</feature>
<accession>A0A1Q3DBV9</accession>
<protein>
    <submittedName>
        <fullName evidence="12">LTP_2 domain-containing protein</fullName>
    </submittedName>
</protein>
<organism evidence="12 13">
    <name type="scientific">Cephalotus follicularis</name>
    <name type="common">Albany pitcher plant</name>
    <dbReference type="NCBI Taxonomy" id="3775"/>
    <lineage>
        <taxon>Eukaryota</taxon>
        <taxon>Viridiplantae</taxon>
        <taxon>Streptophyta</taxon>
        <taxon>Embryophyta</taxon>
        <taxon>Tracheophyta</taxon>
        <taxon>Spermatophyta</taxon>
        <taxon>Magnoliopsida</taxon>
        <taxon>eudicotyledons</taxon>
        <taxon>Gunneridae</taxon>
        <taxon>Pentapetalae</taxon>
        <taxon>rosids</taxon>
        <taxon>fabids</taxon>
        <taxon>Oxalidales</taxon>
        <taxon>Cephalotaceae</taxon>
        <taxon>Cephalotus</taxon>
    </lineage>
</organism>
<dbReference type="GO" id="GO:0005886">
    <property type="term" value="C:plasma membrane"/>
    <property type="evidence" value="ECO:0007669"/>
    <property type="project" value="UniProtKB-SubCell"/>
</dbReference>
<evidence type="ECO:0000256" key="3">
    <source>
        <dbReference type="ARBA" id="ARBA00022475"/>
    </source>
</evidence>
<keyword evidence="4" id="KW-0472">Membrane</keyword>
<evidence type="ECO:0000256" key="8">
    <source>
        <dbReference type="ARBA" id="ARBA00023288"/>
    </source>
</evidence>
<feature type="domain" description="Bifunctional inhibitor/plant lipid transfer protein/seed storage helical" evidence="11">
    <location>
        <begin position="19"/>
        <end position="112"/>
    </location>
</feature>
<dbReference type="Gene3D" id="1.10.110.10">
    <property type="entry name" value="Plant lipid-transfer and hydrophobic proteins"/>
    <property type="match status" value="1"/>
</dbReference>
<keyword evidence="7" id="KW-0325">Glycoprotein</keyword>
<dbReference type="Proteomes" id="UP000187406">
    <property type="component" value="Unassembled WGS sequence"/>
</dbReference>
<dbReference type="CDD" id="cd00010">
    <property type="entry name" value="AAI_LTSS"/>
    <property type="match status" value="1"/>
</dbReference>
<dbReference type="InterPro" id="IPR043325">
    <property type="entry name" value="LTSS"/>
</dbReference>
<keyword evidence="13" id="KW-1185">Reference proteome</keyword>
<dbReference type="OrthoDB" id="1914452at2759"/>
<keyword evidence="3" id="KW-1003">Cell membrane</keyword>
<dbReference type="InterPro" id="IPR036312">
    <property type="entry name" value="Bifun_inhib/LTP/seed_sf"/>
</dbReference>
<sequence length="199" mass="20083">MELFVPFPLLVSALVMALVVLISPVHGQVGTSCTASQLTTFTPCLNFLSNSTANGTSPSAGCCNSLKSLTSGSMNCVCQILTGGVPFQIPINRTLAISLPRACNMSGVPLGCNATAAPVPAPAGSVSLGPTPSTSSPTPSTLAPESDTTPLLTPPVNSDAPAATTGSRSVNPTSAAMPSYSLSPSLLLTPLAFVLLKYY</sequence>
<dbReference type="FunCoup" id="A0A1Q3DBV9">
    <property type="interactions" value="137"/>
</dbReference>
<dbReference type="Pfam" id="PF14368">
    <property type="entry name" value="LTP_2"/>
    <property type="match status" value="1"/>
</dbReference>
<reference evidence="13" key="1">
    <citation type="submission" date="2016-04" db="EMBL/GenBank/DDBJ databases">
        <title>Cephalotus genome sequencing.</title>
        <authorList>
            <person name="Fukushima K."/>
            <person name="Hasebe M."/>
            <person name="Fang X."/>
        </authorList>
    </citation>
    <scope>NUCLEOTIDE SEQUENCE [LARGE SCALE GENOMIC DNA]</scope>
    <source>
        <strain evidence="13">cv. St1</strain>
    </source>
</reference>
<keyword evidence="8" id="KW-0449">Lipoprotein</keyword>
<dbReference type="STRING" id="3775.A0A1Q3DBV9"/>
<evidence type="ECO:0000313" key="13">
    <source>
        <dbReference type="Proteomes" id="UP000187406"/>
    </source>
</evidence>
<feature type="compositionally biased region" description="Polar residues" evidence="9">
    <location>
        <begin position="164"/>
        <end position="173"/>
    </location>
</feature>
<evidence type="ECO:0000256" key="6">
    <source>
        <dbReference type="ARBA" id="ARBA00023157"/>
    </source>
</evidence>
<evidence type="ECO:0000256" key="2">
    <source>
        <dbReference type="ARBA" id="ARBA00009748"/>
    </source>
</evidence>
<dbReference type="GO" id="GO:0098552">
    <property type="term" value="C:side of membrane"/>
    <property type="evidence" value="ECO:0007669"/>
    <property type="project" value="UniProtKB-KW"/>
</dbReference>
<proteinExistence type="inferred from homology"/>
<dbReference type="AlphaFoldDB" id="A0A1Q3DBV9"/>
<keyword evidence="6" id="KW-1015">Disulfide bond</keyword>
<gene>
    <name evidence="12" type="ORF">CFOL_v3_33363</name>
</gene>
<keyword evidence="4" id="KW-0336">GPI-anchor</keyword>
<evidence type="ECO:0000256" key="4">
    <source>
        <dbReference type="ARBA" id="ARBA00022622"/>
    </source>
</evidence>
<evidence type="ECO:0000259" key="11">
    <source>
        <dbReference type="Pfam" id="PF14368"/>
    </source>
</evidence>
<dbReference type="InterPro" id="IPR016140">
    <property type="entry name" value="Bifunc_inhib/LTP/seed_store"/>
</dbReference>
<dbReference type="SUPFAM" id="SSF47699">
    <property type="entry name" value="Bifunctional inhibitor/lipid-transfer protein/seed storage 2S albumin"/>
    <property type="match status" value="1"/>
</dbReference>
<evidence type="ECO:0000256" key="5">
    <source>
        <dbReference type="ARBA" id="ARBA00022729"/>
    </source>
</evidence>
<dbReference type="EMBL" id="BDDD01005850">
    <property type="protein sequence ID" value="GAV89952.1"/>
    <property type="molecule type" value="Genomic_DNA"/>
</dbReference>
<comment type="subcellular location">
    <subcellularLocation>
        <location evidence="1">Cell membrane</location>
        <topology evidence="1">Lipid-anchor</topology>
        <topology evidence="1">GPI-anchor</topology>
    </subcellularLocation>
</comment>
<evidence type="ECO:0000256" key="7">
    <source>
        <dbReference type="ARBA" id="ARBA00023180"/>
    </source>
</evidence>
<comment type="caution">
    <text evidence="12">The sequence shown here is derived from an EMBL/GenBank/DDBJ whole genome shotgun (WGS) entry which is preliminary data.</text>
</comment>
<keyword evidence="5 10" id="KW-0732">Signal</keyword>
<feature type="chain" id="PRO_5013089026" evidence="10">
    <location>
        <begin position="28"/>
        <end position="199"/>
    </location>
</feature>
<dbReference type="FunFam" id="1.10.110.10:FF:000001">
    <property type="entry name" value="Bifunctional inhibitor/lipid-transfer protein/seed storage 2S albumin superfamily protein"/>
    <property type="match status" value="1"/>
</dbReference>
<evidence type="ECO:0000256" key="9">
    <source>
        <dbReference type="SAM" id="MobiDB-lite"/>
    </source>
</evidence>
<feature type="signal peptide" evidence="10">
    <location>
        <begin position="1"/>
        <end position="27"/>
    </location>
</feature>
<dbReference type="PANTHER" id="PTHR33044">
    <property type="entry name" value="BIFUNCTIONAL INHIBITOR/LIPID-TRANSFER PROTEIN/SEED STORAGE 2S ALBUMIN SUPERFAMILY PROTEIN-RELATED"/>
    <property type="match status" value="1"/>
</dbReference>
<evidence type="ECO:0000256" key="1">
    <source>
        <dbReference type="ARBA" id="ARBA00004609"/>
    </source>
</evidence>
<feature type="compositionally biased region" description="Low complexity" evidence="9">
    <location>
        <begin position="130"/>
        <end position="141"/>
    </location>
</feature>
<name>A0A1Q3DBV9_CEPFO</name>
<comment type="similarity">
    <text evidence="2">Belongs to the plant LTP family.</text>
</comment>